<dbReference type="OrthoDB" id="421393at2759"/>
<evidence type="ECO:0000256" key="1">
    <source>
        <dbReference type="ARBA" id="ARBA00001966"/>
    </source>
</evidence>
<keyword evidence="6" id="KW-0235">DNA replication</keyword>
<keyword evidence="7 11" id="KW-0479">Metal-binding</keyword>
<dbReference type="Gene3D" id="1.20.930.80">
    <property type="match status" value="1"/>
</dbReference>
<dbReference type="PANTHER" id="PTHR10537">
    <property type="entry name" value="DNA PRIMASE LARGE SUBUNIT"/>
    <property type="match status" value="1"/>
</dbReference>
<dbReference type="GO" id="GO:0051539">
    <property type="term" value="F:4 iron, 4 sulfur cluster binding"/>
    <property type="evidence" value="ECO:0007669"/>
    <property type="project" value="UniProtKB-KW"/>
</dbReference>
<gene>
    <name evidence="13" type="ORF">BOX15_Mlig026286g1</name>
</gene>
<evidence type="ECO:0000259" key="12">
    <source>
        <dbReference type="Pfam" id="PF04104"/>
    </source>
</evidence>
<keyword evidence="14" id="KW-1185">Reference proteome</keyword>
<feature type="non-terminal residue" evidence="13">
    <location>
        <position position="1"/>
    </location>
</feature>
<name>A0A267FJ18_9PLAT</name>
<feature type="binding site" evidence="11">
    <location>
        <position position="387"/>
    </location>
    <ligand>
        <name>[4Fe-4S] cluster</name>
        <dbReference type="ChEBI" id="CHEBI:49883"/>
    </ligand>
</feature>
<dbReference type="InterPro" id="IPR007238">
    <property type="entry name" value="DNA_primase_lsu_euk/arc"/>
</dbReference>
<evidence type="ECO:0000256" key="7">
    <source>
        <dbReference type="ARBA" id="ARBA00022723"/>
    </source>
</evidence>
<evidence type="ECO:0000256" key="10">
    <source>
        <dbReference type="ARBA" id="ARBA00023125"/>
    </source>
</evidence>
<evidence type="ECO:0000256" key="11">
    <source>
        <dbReference type="PIRSR" id="PIRSR009449-1"/>
    </source>
</evidence>
<accession>A0A267FJ18</accession>
<evidence type="ECO:0000256" key="5">
    <source>
        <dbReference type="ARBA" id="ARBA00022515"/>
    </source>
</evidence>
<keyword evidence="9 11" id="KW-0411">Iron-sulfur</keyword>
<keyword evidence="4 11" id="KW-0004">4Fe-4S</keyword>
<dbReference type="Pfam" id="PF26466">
    <property type="entry name" value="DNA_primase_lrg_N"/>
    <property type="match status" value="1"/>
</dbReference>
<keyword evidence="8 11" id="KW-0408">Iron</keyword>
<evidence type="ECO:0000313" key="14">
    <source>
        <dbReference type="Proteomes" id="UP000215902"/>
    </source>
</evidence>
<feature type="binding site" evidence="11">
    <location>
        <position position="370"/>
    </location>
    <ligand>
        <name>[4Fe-4S] cluster</name>
        <dbReference type="ChEBI" id="CHEBI:49883"/>
    </ligand>
</feature>
<dbReference type="GO" id="GO:0006270">
    <property type="term" value="P:DNA replication initiation"/>
    <property type="evidence" value="ECO:0007669"/>
    <property type="project" value="TreeGrafter"/>
</dbReference>
<evidence type="ECO:0000256" key="9">
    <source>
        <dbReference type="ARBA" id="ARBA00023014"/>
    </source>
</evidence>
<dbReference type="CDD" id="cd07322">
    <property type="entry name" value="PriL_PriS_Eukaryotic"/>
    <property type="match status" value="1"/>
</dbReference>
<feature type="binding site" evidence="11">
    <location>
        <position position="427"/>
    </location>
    <ligand>
        <name>[4Fe-4S] cluster</name>
        <dbReference type="ChEBI" id="CHEBI:49883"/>
    </ligand>
</feature>
<dbReference type="GO" id="GO:0003677">
    <property type="term" value="F:DNA binding"/>
    <property type="evidence" value="ECO:0007669"/>
    <property type="project" value="UniProtKB-KW"/>
</dbReference>
<dbReference type="AlphaFoldDB" id="A0A267FJ18"/>
<evidence type="ECO:0000256" key="2">
    <source>
        <dbReference type="ARBA" id="ARBA00010564"/>
    </source>
</evidence>
<protein>
    <recommendedName>
        <fullName evidence="3">DNA primase large subunit</fullName>
    </recommendedName>
</protein>
<dbReference type="STRING" id="282301.A0A267FJ18"/>
<evidence type="ECO:0000313" key="13">
    <source>
        <dbReference type="EMBL" id="PAA73766.1"/>
    </source>
</evidence>
<evidence type="ECO:0000256" key="6">
    <source>
        <dbReference type="ARBA" id="ARBA00022705"/>
    </source>
</evidence>
<comment type="caution">
    <text evidence="13">The sequence shown here is derived from an EMBL/GenBank/DDBJ whole genome shotgun (WGS) entry which is preliminary data.</text>
</comment>
<dbReference type="GO" id="GO:0046872">
    <property type="term" value="F:metal ion binding"/>
    <property type="evidence" value="ECO:0007669"/>
    <property type="project" value="UniProtKB-KW"/>
</dbReference>
<organism evidence="13 14">
    <name type="scientific">Macrostomum lignano</name>
    <dbReference type="NCBI Taxonomy" id="282301"/>
    <lineage>
        <taxon>Eukaryota</taxon>
        <taxon>Metazoa</taxon>
        <taxon>Spiralia</taxon>
        <taxon>Lophotrochozoa</taxon>
        <taxon>Platyhelminthes</taxon>
        <taxon>Rhabditophora</taxon>
        <taxon>Macrostomorpha</taxon>
        <taxon>Macrostomida</taxon>
        <taxon>Macrostomidae</taxon>
        <taxon>Macrostomum</taxon>
    </lineage>
</organism>
<dbReference type="EMBL" id="NIVC01000995">
    <property type="protein sequence ID" value="PAA73766.1"/>
    <property type="molecule type" value="Genomic_DNA"/>
</dbReference>
<comment type="similarity">
    <text evidence="2">Belongs to the eukaryotic-type primase large subunit family.</text>
</comment>
<keyword evidence="10" id="KW-0238">DNA-binding</keyword>
<dbReference type="PANTHER" id="PTHR10537:SF3">
    <property type="entry name" value="DNA PRIMASE LARGE SUBUNIT"/>
    <property type="match status" value="1"/>
</dbReference>
<proteinExistence type="inferred from homology"/>
<evidence type="ECO:0000256" key="4">
    <source>
        <dbReference type="ARBA" id="ARBA00022485"/>
    </source>
</evidence>
<evidence type="ECO:0000256" key="3">
    <source>
        <dbReference type="ARBA" id="ARBA00019038"/>
    </source>
</evidence>
<dbReference type="InterPro" id="IPR016558">
    <property type="entry name" value="DNA_primase_lsu_euk"/>
</dbReference>
<dbReference type="PIRSF" id="PIRSF009449">
    <property type="entry name" value="DNA_primase_large_subunit"/>
    <property type="match status" value="1"/>
</dbReference>
<sequence>GSSAEPQVRLQFYRDPPSGSEQLDTVQNLCLARLRLLKAVEEVGQDMIKGSKEYMERLKMKLGKLDLGASLLTTSGVHVDGLRFREEIRRDVLSHFLLRLAMCRTEDQRRWFITQETDLFRLRFQLEQNADRSRSSRFSAVAAFLSANGIHFDSLSDAERSDLAPELLAATPGIGSDAELATVAFYRAHFTEALDLVRSRRVYLRDGFAYVPETGVVSMATTRFRAHLSHQLAVACRALPYLGEDARLVPLLGAIAKNLSGDEWTAKSGGPAGVVLSGQVDQLAKTSFPPCMQHLHSSLRRDHHLRHFGRLQYGLFLKGIGMPLEEALKFWRGAFAGKVDGDKFAKEYAYGIRYNYGKEGKRADFSPYSCVRIITTNQPGQGDSHGCPFRHCGADLLAQRLQAAGISQDQAQGILTRAKDSQYQLACRDYFRAVHKLSSDHEVSINHPNQYYEESRALLLGNGQQQQSARAPVRVTKVKAAPAATAAGSQAAESDWLDETIDQEMSQVDLSAYEA</sequence>
<reference evidence="13 14" key="1">
    <citation type="submission" date="2017-06" db="EMBL/GenBank/DDBJ databases">
        <title>A platform for efficient transgenesis in Macrostomum lignano, a flatworm model organism for stem cell research.</title>
        <authorList>
            <person name="Berezikov E."/>
        </authorList>
    </citation>
    <scope>NUCLEOTIDE SEQUENCE [LARGE SCALE GENOMIC DNA]</scope>
    <source>
        <strain evidence="13">DV1</strain>
        <tissue evidence="13">Whole organism</tissue>
    </source>
</reference>
<feature type="binding site" evidence="11">
    <location>
        <position position="291"/>
    </location>
    <ligand>
        <name>[4Fe-4S] cluster</name>
        <dbReference type="ChEBI" id="CHEBI:49883"/>
    </ligand>
</feature>
<dbReference type="Proteomes" id="UP000215902">
    <property type="component" value="Unassembled WGS sequence"/>
</dbReference>
<evidence type="ECO:0000256" key="8">
    <source>
        <dbReference type="ARBA" id="ARBA00023004"/>
    </source>
</evidence>
<dbReference type="InterPro" id="IPR058560">
    <property type="entry name" value="DNA_primase_C"/>
</dbReference>
<feature type="domain" description="DNA primase large subunit C-terminal" evidence="12">
    <location>
        <begin position="281"/>
        <end position="452"/>
    </location>
</feature>
<dbReference type="Pfam" id="PF04104">
    <property type="entry name" value="DNA_primase_lrg"/>
    <property type="match status" value="1"/>
</dbReference>
<dbReference type="GO" id="GO:0006269">
    <property type="term" value="P:DNA replication, synthesis of primer"/>
    <property type="evidence" value="ECO:0007669"/>
    <property type="project" value="UniProtKB-KW"/>
</dbReference>
<dbReference type="GO" id="GO:0005658">
    <property type="term" value="C:alpha DNA polymerase:primase complex"/>
    <property type="evidence" value="ECO:0007669"/>
    <property type="project" value="TreeGrafter"/>
</dbReference>
<keyword evidence="5" id="KW-0639">Primosome</keyword>
<comment type="cofactor">
    <cofactor evidence="1">
        <name>[4Fe-4S] cluster</name>
        <dbReference type="ChEBI" id="CHEBI:49883"/>
    </cofactor>
</comment>